<evidence type="ECO:0000256" key="1">
    <source>
        <dbReference type="ARBA" id="ARBA00007645"/>
    </source>
</evidence>
<dbReference type="PANTHER" id="PTHR18804">
    <property type="entry name" value="RIBOSOMAL PROTEIN"/>
    <property type="match status" value="1"/>
</dbReference>
<comment type="caution">
    <text evidence="6">The sequence shown here is derived from an EMBL/GenBank/DDBJ whole genome shotgun (WGS) entry which is preliminary data.</text>
</comment>
<keyword evidence="3 4" id="KW-0687">Ribonucleoprotein</keyword>
<evidence type="ECO:0000256" key="5">
    <source>
        <dbReference type="RuleBase" id="RU000571"/>
    </source>
</evidence>
<dbReference type="AlphaFoldDB" id="A0A2M7TGJ2"/>
<accession>A0A2M7TGJ2</accession>
<dbReference type="GO" id="GO:0005840">
    <property type="term" value="C:ribosome"/>
    <property type="evidence" value="ECO:0007669"/>
    <property type="project" value="UniProtKB-KW"/>
</dbReference>
<dbReference type="InterPro" id="IPR052010">
    <property type="entry name" value="Ribosomal_LSU_bL36"/>
</dbReference>
<dbReference type="PANTHER" id="PTHR18804:SF16">
    <property type="entry name" value="RIBOSOMAL PROTEIN"/>
    <property type="match status" value="1"/>
</dbReference>
<dbReference type="Pfam" id="PF00444">
    <property type="entry name" value="Ribosomal_L36"/>
    <property type="match status" value="1"/>
</dbReference>
<dbReference type="InterPro" id="IPR035977">
    <property type="entry name" value="Ribosomal_bL36_sp"/>
</dbReference>
<sequence>MKVRSSVKKICQNCQIVKRRGTIYVICKKNPKHKQRQG</sequence>
<gene>
    <name evidence="4" type="primary">rpmJ</name>
    <name evidence="6" type="ORF">COY31_00950</name>
</gene>
<dbReference type="HAMAP" id="MF_00251">
    <property type="entry name" value="Ribosomal_bL36"/>
    <property type="match status" value="1"/>
</dbReference>
<comment type="similarity">
    <text evidence="1 4 5">Belongs to the bacterial ribosomal protein bL36 family.</text>
</comment>
<protein>
    <recommendedName>
        <fullName evidence="4">Large ribosomal subunit protein bL36</fullName>
    </recommendedName>
</protein>
<reference evidence="7" key="1">
    <citation type="submission" date="2017-09" db="EMBL/GenBank/DDBJ databases">
        <title>Depth-based differentiation of microbial function through sediment-hosted aquifers and enrichment of novel symbionts in the deep terrestrial subsurface.</title>
        <authorList>
            <person name="Probst A.J."/>
            <person name="Ladd B."/>
            <person name="Jarett J.K."/>
            <person name="Geller-Mcgrath D.E."/>
            <person name="Sieber C.M.K."/>
            <person name="Emerson J.B."/>
            <person name="Anantharaman K."/>
            <person name="Thomas B.C."/>
            <person name="Malmstrom R."/>
            <person name="Stieglmeier M."/>
            <person name="Klingl A."/>
            <person name="Woyke T."/>
            <person name="Ryan C.M."/>
            <person name="Banfield J.F."/>
        </authorList>
    </citation>
    <scope>NUCLEOTIDE SEQUENCE [LARGE SCALE GENOMIC DNA]</scope>
</reference>
<dbReference type="Proteomes" id="UP000230553">
    <property type="component" value="Unassembled WGS sequence"/>
</dbReference>
<dbReference type="GO" id="GO:1990904">
    <property type="term" value="C:ribonucleoprotein complex"/>
    <property type="evidence" value="ECO:0007669"/>
    <property type="project" value="UniProtKB-KW"/>
</dbReference>
<keyword evidence="2 4" id="KW-0689">Ribosomal protein</keyword>
<evidence type="ECO:0000313" key="6">
    <source>
        <dbReference type="EMBL" id="PIZ45176.1"/>
    </source>
</evidence>
<evidence type="ECO:0000256" key="3">
    <source>
        <dbReference type="ARBA" id="ARBA00023274"/>
    </source>
</evidence>
<evidence type="ECO:0000256" key="2">
    <source>
        <dbReference type="ARBA" id="ARBA00022980"/>
    </source>
</evidence>
<dbReference type="NCBIfam" id="TIGR01022">
    <property type="entry name" value="rpmJ_bact"/>
    <property type="match status" value="1"/>
</dbReference>
<evidence type="ECO:0000256" key="4">
    <source>
        <dbReference type="HAMAP-Rule" id="MF_00251"/>
    </source>
</evidence>
<dbReference type="GO" id="GO:0006412">
    <property type="term" value="P:translation"/>
    <property type="evidence" value="ECO:0007669"/>
    <property type="project" value="UniProtKB-UniRule"/>
</dbReference>
<dbReference type="InterPro" id="IPR000473">
    <property type="entry name" value="Ribosomal_bL36"/>
</dbReference>
<name>A0A2M7TGJ2_9BACT</name>
<dbReference type="EMBL" id="PFNM01000017">
    <property type="protein sequence ID" value="PIZ45176.1"/>
    <property type="molecule type" value="Genomic_DNA"/>
</dbReference>
<dbReference type="PROSITE" id="PS00828">
    <property type="entry name" value="RIBOSOMAL_L36"/>
    <property type="match status" value="1"/>
</dbReference>
<dbReference type="GO" id="GO:0003735">
    <property type="term" value="F:structural constituent of ribosome"/>
    <property type="evidence" value="ECO:0007669"/>
    <property type="project" value="InterPro"/>
</dbReference>
<dbReference type="SUPFAM" id="SSF57840">
    <property type="entry name" value="Ribosomal protein L36"/>
    <property type="match status" value="1"/>
</dbReference>
<organism evidence="6 7">
    <name type="scientific">Candidatus Wolfebacteria bacterium CG_4_10_14_0_2_um_filter_39_18</name>
    <dbReference type="NCBI Taxonomy" id="1975061"/>
    <lineage>
        <taxon>Bacteria</taxon>
        <taxon>Candidatus Wolfeibacteriota</taxon>
    </lineage>
</organism>
<proteinExistence type="inferred from homology"/>
<evidence type="ECO:0000313" key="7">
    <source>
        <dbReference type="Proteomes" id="UP000230553"/>
    </source>
</evidence>